<organism evidence="2 3">
    <name type="scientific">Cryptosporidium andersoni</name>
    <dbReference type="NCBI Taxonomy" id="117008"/>
    <lineage>
        <taxon>Eukaryota</taxon>
        <taxon>Sar</taxon>
        <taxon>Alveolata</taxon>
        <taxon>Apicomplexa</taxon>
        <taxon>Conoidasida</taxon>
        <taxon>Coccidia</taxon>
        <taxon>Eucoccidiorida</taxon>
        <taxon>Eimeriorina</taxon>
        <taxon>Cryptosporidiidae</taxon>
        <taxon>Cryptosporidium</taxon>
    </lineage>
</organism>
<dbReference type="Gene3D" id="3.30.710.10">
    <property type="entry name" value="Potassium Channel Kv1.1, Chain A"/>
    <property type="match status" value="1"/>
</dbReference>
<dbReference type="EMBL" id="LRBS01000124">
    <property type="protein sequence ID" value="OII71131.1"/>
    <property type="molecule type" value="Genomic_DNA"/>
</dbReference>
<dbReference type="GeneID" id="92366731"/>
<accession>A0A1J4MCC1</accession>
<dbReference type="OrthoDB" id="360388at2759"/>
<dbReference type="RefSeq" id="XP_067066499.1">
    <property type="nucleotide sequence ID" value="XM_067212776.1"/>
</dbReference>
<evidence type="ECO:0000313" key="2">
    <source>
        <dbReference type="EMBL" id="OII71131.1"/>
    </source>
</evidence>
<dbReference type="VEuPathDB" id="CryptoDB:cand_025470"/>
<dbReference type="InterPro" id="IPR052407">
    <property type="entry name" value="BTB_POZ_domain_cont_9"/>
</dbReference>
<evidence type="ECO:0000259" key="1">
    <source>
        <dbReference type="PROSITE" id="PS50829"/>
    </source>
</evidence>
<dbReference type="GO" id="GO:0005737">
    <property type="term" value="C:cytoplasm"/>
    <property type="evidence" value="ECO:0007669"/>
    <property type="project" value="TreeGrafter"/>
</dbReference>
<comment type="caution">
    <text evidence="2">The sequence shown here is derived from an EMBL/GenBank/DDBJ whole genome shotgun (WGS) entry which is preliminary data.</text>
</comment>
<feature type="domain" description="GYF" evidence="1">
    <location>
        <begin position="38"/>
        <end position="88"/>
    </location>
</feature>
<dbReference type="Gene3D" id="3.30.1490.40">
    <property type="match status" value="1"/>
</dbReference>
<dbReference type="Proteomes" id="UP000186804">
    <property type="component" value="Unassembled WGS sequence"/>
</dbReference>
<dbReference type="SMART" id="SM00444">
    <property type="entry name" value="GYF"/>
    <property type="match status" value="1"/>
</dbReference>
<dbReference type="InterPro" id="IPR003169">
    <property type="entry name" value="GYF"/>
</dbReference>
<proteinExistence type="predicted"/>
<name>A0A1J4MCC1_9CRYT</name>
<dbReference type="PANTHER" id="PTHR46306:SF1">
    <property type="entry name" value="BTB_POZ DOMAIN-CONTAINING PROTEIN 9"/>
    <property type="match status" value="1"/>
</dbReference>
<keyword evidence="3" id="KW-1185">Reference proteome</keyword>
<protein>
    <submittedName>
        <fullName evidence="2">GYF domain-containing protein</fullName>
    </submittedName>
</protein>
<reference evidence="2 3" key="1">
    <citation type="submission" date="2016-10" db="EMBL/GenBank/DDBJ databases">
        <title>Reductive evolution of mitochondrial metabolism and differential evolution of invasion-related proteins in Cryptosporidium.</title>
        <authorList>
            <person name="Liu S."/>
            <person name="Roellig D.M."/>
            <person name="Guo Y."/>
            <person name="Li N."/>
            <person name="Frace M.A."/>
            <person name="Tang K."/>
            <person name="Zhang L."/>
            <person name="Feng Y."/>
            <person name="Xiao L."/>
        </authorList>
    </citation>
    <scope>NUCLEOTIDE SEQUENCE [LARGE SCALE GENOMIC DNA]</scope>
    <source>
        <strain evidence="2">30847</strain>
    </source>
</reference>
<dbReference type="SUPFAM" id="SSF55277">
    <property type="entry name" value="GYF domain"/>
    <property type="match status" value="1"/>
</dbReference>
<dbReference type="InterPro" id="IPR011333">
    <property type="entry name" value="SKP1/BTB/POZ_sf"/>
</dbReference>
<dbReference type="AlphaFoldDB" id="A0A1J4MCC1"/>
<dbReference type="Pfam" id="PF02213">
    <property type="entry name" value="GYF"/>
    <property type="match status" value="1"/>
</dbReference>
<sequence length="701" mass="80391">MVGVIKFDRFQKRIPNEGVKFHNKAIQGLKKEKISNQRDLYYYKDDREKLIGPFTASKLIEWVNQGYFDQKGSTLIKREYDTDYVTLKSILPNLLMEEQESLINRLCDLDPLHSENTQFDVLSQQISAIDPIGTIPANDIYLQEATCDLDVILMPNEKSKMVFEMTMNKINVTKPIKAITLTSTLGDSELARVKERTADNNLETNSGNMDLIHIADNFVDKHSKFIGRDCGNSQNIPSPLISLRIPVHSNLLGLASPVMRVEINQLMELRQEFNEQYTLNYSGEDIQTKLDRLKASLVRPEYKIKAIYPEAVRVLLLFIYGHTTCLRGADPYLMLTVLHEARRFKIQLLEEELFEMLNSPANLEAIVQMSSVAECLEMVNLVESAVYILADCAQSLFKGAHLALSSNVLLQVIKSERVLMAEMDIFLAVHMYVLQRERSVGLFSDSKDKKLNYYKYIRFEQMSPSDLKQIRTPDLDSLLLDAALNKLLGNEDNGRLVPWKSNTEFSTNKRSGLYPIELIRKTSFAGKYKWAWTLGDYRLVSDMIWQVKLCKTYMGRVRLGVCCRSWDTNNLSQVPKVFYYDFMENCFGSAFLTNDLYNLRSRISCANNKTRDKFILESNTEIQIRLNINRYNLVLTVTDITKSEDRKATISATSIAKSKFSVSHTFGHDCIITPIGFTKRPFLETANFVEMLDDGDKLRLS</sequence>
<dbReference type="InterPro" id="IPR035445">
    <property type="entry name" value="GYF-like_dom_sf"/>
</dbReference>
<dbReference type="PROSITE" id="PS50829">
    <property type="entry name" value="GYF"/>
    <property type="match status" value="1"/>
</dbReference>
<evidence type="ECO:0000313" key="3">
    <source>
        <dbReference type="Proteomes" id="UP000186804"/>
    </source>
</evidence>
<gene>
    <name evidence="2" type="ORF">cand_025470</name>
</gene>
<dbReference type="PANTHER" id="PTHR46306">
    <property type="entry name" value="BTB/POZ DOMAIN-CONTAINING PROTEIN 9"/>
    <property type="match status" value="1"/>
</dbReference>